<feature type="compositionally biased region" description="Polar residues" evidence="1">
    <location>
        <begin position="734"/>
        <end position="746"/>
    </location>
</feature>
<dbReference type="KEGG" id="pmal:PMUG01_07020600"/>
<accession>A0A1D3JM55</accession>
<dbReference type="RefSeq" id="XP_028860677.1">
    <property type="nucleotide sequence ID" value="XM_029003938.1"/>
</dbReference>
<dbReference type="GeneID" id="39867770"/>
<reference evidence="2 3" key="1">
    <citation type="submission" date="2016-06" db="EMBL/GenBank/DDBJ databases">
        <authorList>
            <consortium name="Pathogen Informatics"/>
        </authorList>
    </citation>
    <scope>NUCLEOTIDE SEQUENCE [LARGE SCALE GENOMIC DNA]</scope>
</reference>
<protein>
    <submittedName>
        <fullName evidence="2">Uncharacterized protein</fullName>
    </submittedName>
</protein>
<dbReference type="EMBL" id="LT594628">
    <property type="protein sequence ID" value="SBT87745.1"/>
    <property type="molecule type" value="Genomic_DNA"/>
</dbReference>
<feature type="region of interest" description="Disordered" evidence="1">
    <location>
        <begin position="706"/>
        <end position="772"/>
    </location>
</feature>
<organism evidence="2 3">
    <name type="scientific">Plasmodium malariae</name>
    <dbReference type="NCBI Taxonomy" id="5858"/>
    <lineage>
        <taxon>Eukaryota</taxon>
        <taxon>Sar</taxon>
        <taxon>Alveolata</taxon>
        <taxon>Apicomplexa</taxon>
        <taxon>Aconoidasida</taxon>
        <taxon>Haemosporida</taxon>
        <taxon>Plasmodiidae</taxon>
        <taxon>Plasmodium</taxon>
        <taxon>Plasmodium (Plasmodium)</taxon>
    </lineage>
</organism>
<evidence type="ECO:0000313" key="2">
    <source>
        <dbReference type="EMBL" id="SBT87745.1"/>
    </source>
</evidence>
<dbReference type="VEuPathDB" id="PlasmoDB:PmUG01_07020600"/>
<keyword evidence="3" id="KW-1185">Reference proteome</keyword>
<feature type="region of interest" description="Disordered" evidence="1">
    <location>
        <begin position="367"/>
        <end position="388"/>
    </location>
</feature>
<feature type="compositionally biased region" description="Basic and acidic residues" evidence="1">
    <location>
        <begin position="611"/>
        <end position="623"/>
    </location>
</feature>
<dbReference type="AlphaFoldDB" id="A0A1D3JM55"/>
<evidence type="ECO:0000313" key="3">
    <source>
        <dbReference type="Proteomes" id="UP000219813"/>
    </source>
</evidence>
<proteinExistence type="predicted"/>
<name>A0A1D3JM55_PLAMA</name>
<gene>
    <name evidence="2" type="primary">PmUG01_07020600</name>
    <name evidence="2" type="ORF">PMUG01_07020600</name>
</gene>
<evidence type="ECO:0000256" key="1">
    <source>
        <dbReference type="SAM" id="MobiDB-lite"/>
    </source>
</evidence>
<feature type="region of interest" description="Disordered" evidence="1">
    <location>
        <begin position="574"/>
        <end position="652"/>
    </location>
</feature>
<feature type="compositionally biased region" description="Low complexity" evidence="1">
    <location>
        <begin position="372"/>
        <end position="388"/>
    </location>
</feature>
<feature type="compositionally biased region" description="Basic and acidic residues" evidence="1">
    <location>
        <begin position="747"/>
        <end position="772"/>
    </location>
</feature>
<dbReference type="Proteomes" id="UP000219813">
    <property type="component" value="Chromosome 7"/>
</dbReference>
<sequence>MPKLSYLIKKYKGKENEKIKEECKINDNVEIEVFSILNDNSCYSSDSTDLDSHVEKIKRNNIIKINEEEDTKWEGNFNCTNTSAKSYLNILNDNLKEEYKHINNYNDNNYNNNNFSSGRKRWDDTTHDMIEYDCGHNSKRMEGEKKNNLSNDDFSRGNFSSGNFSSDSLSSAHMSRRNWSNDDLINANTPYDDSMHNNACISKDYLADVTNKQNSPYWGKRNMRNILLSKKSHIFHSIKILFPKYVEQNGLNRLGNKSYNLNKNDDFSPSDNIILEEKGEEISGDNEKGNQKRSAHCTLRSNKMQDNINEQSNYLNEFTMLEEENLRDQNKKDNPLHNTYVNFIIYENKIKKIEKRKKRKKRKLIIIEKKNNNNNNNNNNNYNNNNYNNKKEKLVKAKYDILFAKSILQKEISTIEKHEYISQLYNDILEGINYFNKLKVRQAYHSIRDVFMKKYCKENNVKKFIENVFVSEILYRYKIIKKVEIIFNLEINETSNDFVNYSIISKRVYKNFVFDYVIDLVDVNGKLCFMKYLYWLSEQNKRNSLECNSKRYSIEFKSNNSFFVDTLSDEKNSERYMSMSSSSSRRKSNCSSCDNGNANGSDNGNDNNSDSNREALNESENKKILNQKKKKKRKEKKKKKNNHILKKESKKKNTSEKCIANKYIDFGHFHLAYEDEDNEVFYFVTKKEFNVFKKIISKNAVEKKIRNDKENPQKGGKRAAREQEFDEEKKDQGDYSNKMNKNGNQNRDPDNSKDGNQDGSRDGGQNDDKNTFVHYDTKASPKVAIPENNDVIGGNEEKSDINTVIYFYINLLIPSNFIYVIATLIESEFFKSWIPFYSFPFKFGISECKTLKERGIVDKIVFTKIAMPWIVRDRYLLMDVWICEDFQFSKGIFLYASNFPKSSENTKNFIFETDSCMEIDMTVHAFISPKNFEETFVKCYVEISPNTNLNEIFISFLTKVFIKSCISHFAKACKNFEFNEEFNNELRKNHLFYDQLRKAAKECKMYRQ</sequence>
<dbReference type="OMA" id="GHFHLAY"/>
<dbReference type="OrthoDB" id="17317at2759"/>
<feature type="compositionally biased region" description="Basic and acidic residues" evidence="1">
    <location>
        <begin position="719"/>
        <end position="733"/>
    </location>
</feature>
<feature type="compositionally biased region" description="Basic residues" evidence="1">
    <location>
        <begin position="625"/>
        <end position="644"/>
    </location>
</feature>
<feature type="compositionally biased region" description="Low complexity" evidence="1">
    <location>
        <begin position="575"/>
        <end position="610"/>
    </location>
</feature>